<dbReference type="Pfam" id="PF00069">
    <property type="entry name" value="Pkinase"/>
    <property type="match status" value="1"/>
</dbReference>
<dbReference type="InterPro" id="IPR008271">
    <property type="entry name" value="Ser/Thr_kinase_AS"/>
</dbReference>
<keyword evidence="6" id="KW-0067">ATP-binding</keyword>
<dbReference type="Pfam" id="PF08305">
    <property type="entry name" value="NPCBM"/>
    <property type="match status" value="1"/>
</dbReference>
<keyword evidence="3 10" id="KW-0808">Transferase</keyword>
<protein>
    <recommendedName>
        <fullName evidence="1">non-specific serine/threonine protein kinase</fullName>
        <ecNumber evidence="1">2.7.11.1</ecNumber>
    </recommendedName>
</protein>
<evidence type="ECO:0000256" key="1">
    <source>
        <dbReference type="ARBA" id="ARBA00012513"/>
    </source>
</evidence>
<dbReference type="InterPro" id="IPR032675">
    <property type="entry name" value="LRR_dom_sf"/>
</dbReference>
<dbReference type="PANTHER" id="PTHR43289">
    <property type="entry name" value="MITOGEN-ACTIVATED PROTEIN KINASE KINASE KINASE 20-RELATED"/>
    <property type="match status" value="1"/>
</dbReference>
<dbReference type="SMART" id="SM00776">
    <property type="entry name" value="NPCBM"/>
    <property type="match status" value="1"/>
</dbReference>
<dbReference type="Gene3D" id="3.80.10.10">
    <property type="entry name" value="Ribonuclease Inhibitor"/>
    <property type="match status" value="2"/>
</dbReference>
<evidence type="ECO:0000256" key="7">
    <source>
        <dbReference type="ARBA" id="ARBA00023170"/>
    </source>
</evidence>
<evidence type="ECO:0000313" key="11">
    <source>
        <dbReference type="Proteomes" id="UP000320722"/>
    </source>
</evidence>
<keyword evidence="2" id="KW-0723">Serine/threonine-protein kinase</keyword>
<dbReference type="InterPro" id="IPR008979">
    <property type="entry name" value="Galactose-bd-like_sf"/>
</dbReference>
<dbReference type="EMBL" id="CP036347">
    <property type="protein sequence ID" value="QDU03172.1"/>
    <property type="molecule type" value="Genomic_DNA"/>
</dbReference>
<evidence type="ECO:0000256" key="3">
    <source>
        <dbReference type="ARBA" id="ARBA00022679"/>
    </source>
</evidence>
<reference evidence="10 11" key="1">
    <citation type="submission" date="2019-02" db="EMBL/GenBank/DDBJ databases">
        <title>Deep-cultivation of Planctomycetes and their phenomic and genomic characterization uncovers novel biology.</title>
        <authorList>
            <person name="Wiegand S."/>
            <person name="Jogler M."/>
            <person name="Boedeker C."/>
            <person name="Pinto D."/>
            <person name="Vollmers J."/>
            <person name="Rivas-Marin E."/>
            <person name="Kohn T."/>
            <person name="Peeters S.H."/>
            <person name="Heuer A."/>
            <person name="Rast P."/>
            <person name="Oberbeckmann S."/>
            <person name="Bunk B."/>
            <person name="Jeske O."/>
            <person name="Meyerdierks A."/>
            <person name="Storesund J.E."/>
            <person name="Kallscheuer N."/>
            <person name="Luecker S."/>
            <person name="Lage O.M."/>
            <person name="Pohl T."/>
            <person name="Merkel B.J."/>
            <person name="Hornburger P."/>
            <person name="Mueller R.-W."/>
            <person name="Bruemmer F."/>
            <person name="Labrenz M."/>
            <person name="Spormann A.M."/>
            <person name="Op den Camp H."/>
            <person name="Overmann J."/>
            <person name="Amann R."/>
            <person name="Jetten M.S.M."/>
            <person name="Mascher T."/>
            <person name="Medema M.H."/>
            <person name="Devos D.P."/>
            <person name="Kaster A.-K."/>
            <person name="Ovreas L."/>
            <person name="Rohde M."/>
            <person name="Galperin M.Y."/>
            <person name="Jogler C."/>
        </authorList>
    </citation>
    <scope>NUCLEOTIDE SEQUENCE [LARGE SCALE GENOMIC DNA]</scope>
    <source>
        <strain evidence="10 11">V6</strain>
    </source>
</reference>
<keyword evidence="4" id="KW-0547">Nucleotide-binding</keyword>
<dbReference type="GO" id="GO:0005524">
    <property type="term" value="F:ATP binding"/>
    <property type="evidence" value="ECO:0007669"/>
    <property type="project" value="UniProtKB-KW"/>
</dbReference>
<dbReference type="Gene3D" id="2.60.120.1060">
    <property type="entry name" value="NPCBM/NEW2 domain"/>
    <property type="match status" value="2"/>
</dbReference>
<gene>
    <name evidence="10" type="primary">pknB_9</name>
    <name evidence="10" type="ORF">V6x_28840</name>
</gene>
<dbReference type="GO" id="GO:0004674">
    <property type="term" value="F:protein serine/threonine kinase activity"/>
    <property type="evidence" value="ECO:0007669"/>
    <property type="project" value="UniProtKB-KW"/>
</dbReference>
<organism evidence="10 11">
    <name type="scientific">Gimesia chilikensis</name>
    <dbReference type="NCBI Taxonomy" id="2605989"/>
    <lineage>
        <taxon>Bacteria</taxon>
        <taxon>Pseudomonadati</taxon>
        <taxon>Planctomycetota</taxon>
        <taxon>Planctomycetia</taxon>
        <taxon>Planctomycetales</taxon>
        <taxon>Planctomycetaceae</taxon>
        <taxon>Gimesia</taxon>
    </lineage>
</organism>
<dbReference type="EC" id="2.7.11.1" evidence="1"/>
<sequence length="1292" mass="142461">MNEQEIFIAALEIEDLQQRAAYLDQVCGEDRQLREQVAALLNETEQSGEFLGVPVLEQMRRSSGATRVAGEDTGAQPGLDDLDLGFLQPATEAGSLGVLVHYDIQELIGRGGCGIVFKAFDQRLHRIVAIKVMTPAMAATSPARKRFLREARATAAIRHENVVNIYAVEEAPLPFLVMEYIDGKTLQQMIDDNGPLDLTTIVKYGRMIADGLEAAHQQGLIHRDIKPGNILIESGTGRVKITDFGLARAADDASRSQSGIIAGTPMYMSPEQVEGLKLDRKSDLFSLGSVLYVMCSGRPPFRAPSTLAVLKRVVDEEPRSIQEIIPEVPDWLVAIIRQLHEKDPNNRFQSAQDVAERLAGGAEAAVPIRQTRDESASAKSKNLRQSRLTWMNVAVILIVLLSSFGFTEATGITRLHSTVIRYFSPEGILVIEVEDPGVSVSIDGQELVIKGAGVEELRLKPGQYQFEATKGGEVLKRELVTVSRNGRKVIQIDQQPAPVASISAEKPSPESKEESKHIDPDRRAAEYVLSTGGKVRLNDFSRHGEKKSFTTLSELPATPFRLTHVELTDNAQLDDAGMAAFQGTENLRSVVYSGSRNFTEVGLAHLSKNLGLQCVDLWRTKINKAGLEQLSQFPDLRDVRLGETSLTADDLTVLKQFKSLKKIELIMLNHTGANDSTLAILSAAPLLIQLNLEDTKVTDAGLAHLEQNLKLQYLTFNRTKVTNVGIRKLSQALPWYNPQLEEPDNNKPAPKSMSSQAGLSSEDPDRRAAEYVLFMGGQVWINKDSAFTDGNGIKTLDRLPTEPFRLTHVKLVDNARVTDSGMEAFQGTRYLRGIYLSNAVHVGDKGILHLKENKHLHEIHLWGTQVTGAGLKAFENCDAIIDFYFGYTRVSDADMVFFRDCASWKSLRCIMVTGLGITDQGIAHLAGAPKLGQIHIERTKITDAGLLQLAICPKLGLVGAHETKITSQGVEKFLQARNGKCGILWEEPGMPPESEGTVVAKVPAPLSVDAGFSRVWRLTTMQPRKAEYGWDPGPRRVLVSPKFERCEEYLVVDQNSSITWKIPSGAKSISTTGLYNFGSYVNFRVAFDGKEAFSSGVTRLQKILLDIPEGSSTLTLSVGRVTDNAEHIAACPVYWLKPRFYKEPLSATRTIPETEDFIKLSKLTPTAGEVKIAQDGSSPRKSEELTIESPGYDSLPVCTEMLWAHANTSLSYEIPKGAKRFRAVAAAYRSRSVRFLVQIDGREVFRSPVVGILPVDVPIPEGSREITLLTDDCGDQRSDWADWCYPRFVGER</sequence>
<accession>A0A517WD32</accession>
<evidence type="ECO:0000259" key="9">
    <source>
        <dbReference type="PROSITE" id="PS50011"/>
    </source>
</evidence>
<dbReference type="InterPro" id="IPR038637">
    <property type="entry name" value="NPCBM_sf"/>
</dbReference>
<dbReference type="SUPFAM" id="SSF52047">
    <property type="entry name" value="RNI-like"/>
    <property type="match status" value="2"/>
</dbReference>
<dbReference type="Gene3D" id="1.10.510.10">
    <property type="entry name" value="Transferase(Phosphotransferase) domain 1"/>
    <property type="match status" value="1"/>
</dbReference>
<proteinExistence type="predicted"/>
<dbReference type="SUPFAM" id="SSF49785">
    <property type="entry name" value="Galactose-binding domain-like"/>
    <property type="match status" value="1"/>
</dbReference>
<evidence type="ECO:0000313" key="10">
    <source>
        <dbReference type="EMBL" id="QDU03172.1"/>
    </source>
</evidence>
<dbReference type="InterPro" id="IPR011009">
    <property type="entry name" value="Kinase-like_dom_sf"/>
</dbReference>
<dbReference type="SMART" id="SM00220">
    <property type="entry name" value="S_TKc"/>
    <property type="match status" value="1"/>
</dbReference>
<keyword evidence="5 10" id="KW-0418">Kinase</keyword>
<dbReference type="InterPro" id="IPR000719">
    <property type="entry name" value="Prot_kinase_dom"/>
</dbReference>
<dbReference type="SUPFAM" id="SSF56112">
    <property type="entry name" value="Protein kinase-like (PK-like)"/>
    <property type="match status" value="1"/>
</dbReference>
<feature type="region of interest" description="Disordered" evidence="8">
    <location>
        <begin position="737"/>
        <end position="764"/>
    </location>
</feature>
<dbReference type="PANTHER" id="PTHR43289:SF6">
    <property type="entry name" value="SERINE_THREONINE-PROTEIN KINASE NEKL-3"/>
    <property type="match status" value="1"/>
</dbReference>
<dbReference type="InterPro" id="IPR013222">
    <property type="entry name" value="Glyco_hyd_98_carb-bd"/>
</dbReference>
<feature type="domain" description="Protein kinase" evidence="9">
    <location>
        <begin position="102"/>
        <end position="359"/>
    </location>
</feature>
<evidence type="ECO:0000256" key="8">
    <source>
        <dbReference type="SAM" id="MobiDB-lite"/>
    </source>
</evidence>
<feature type="compositionally biased region" description="Basic and acidic residues" evidence="8">
    <location>
        <begin position="507"/>
        <end position="521"/>
    </location>
</feature>
<dbReference type="PROSITE" id="PS50011">
    <property type="entry name" value="PROTEIN_KINASE_DOM"/>
    <property type="match status" value="1"/>
</dbReference>
<dbReference type="FunFam" id="1.10.510.10:FF:000021">
    <property type="entry name" value="Serine/threonine protein kinase"/>
    <property type="match status" value="1"/>
</dbReference>
<dbReference type="PROSITE" id="PS00108">
    <property type="entry name" value="PROTEIN_KINASE_ST"/>
    <property type="match status" value="1"/>
</dbReference>
<dbReference type="Gene3D" id="3.30.200.20">
    <property type="entry name" value="Phosphorylase Kinase, domain 1"/>
    <property type="match status" value="1"/>
</dbReference>
<dbReference type="RefSeq" id="WP_145040779.1">
    <property type="nucleotide sequence ID" value="NZ_CP036347.1"/>
</dbReference>
<dbReference type="Proteomes" id="UP000320722">
    <property type="component" value="Chromosome"/>
</dbReference>
<keyword evidence="7" id="KW-0675">Receptor</keyword>
<name>A0A517WD32_9PLAN</name>
<evidence type="ECO:0000256" key="5">
    <source>
        <dbReference type="ARBA" id="ARBA00022777"/>
    </source>
</evidence>
<feature type="region of interest" description="Disordered" evidence="8">
    <location>
        <begin position="496"/>
        <end position="521"/>
    </location>
</feature>
<evidence type="ECO:0000256" key="4">
    <source>
        <dbReference type="ARBA" id="ARBA00022741"/>
    </source>
</evidence>
<evidence type="ECO:0000256" key="2">
    <source>
        <dbReference type="ARBA" id="ARBA00022527"/>
    </source>
</evidence>
<dbReference type="CDD" id="cd14014">
    <property type="entry name" value="STKc_PknB_like"/>
    <property type="match status" value="1"/>
</dbReference>
<evidence type="ECO:0000256" key="6">
    <source>
        <dbReference type="ARBA" id="ARBA00022840"/>
    </source>
</evidence>